<dbReference type="PANTHER" id="PTHR15154:SF2">
    <property type="entry name" value="HAMARTIN"/>
    <property type="match status" value="1"/>
</dbReference>
<feature type="region of interest" description="Disordered" evidence="2">
    <location>
        <begin position="294"/>
        <end position="317"/>
    </location>
</feature>
<dbReference type="Proteomes" id="UP000518752">
    <property type="component" value="Unassembled WGS sequence"/>
</dbReference>
<dbReference type="OrthoDB" id="28737at2759"/>
<evidence type="ECO:0008006" key="5">
    <source>
        <dbReference type="Google" id="ProtNLM"/>
    </source>
</evidence>
<keyword evidence="1" id="KW-0175">Coiled coil</keyword>
<name>A0A8H5MEU3_9AGAR</name>
<evidence type="ECO:0000313" key="3">
    <source>
        <dbReference type="EMBL" id="KAF5391254.1"/>
    </source>
</evidence>
<proteinExistence type="predicted"/>
<protein>
    <recommendedName>
        <fullName evidence="5">Hamartin</fullName>
    </recommendedName>
</protein>
<dbReference type="GO" id="GO:0033596">
    <property type="term" value="C:TSC1-TSC2 complex"/>
    <property type="evidence" value="ECO:0007669"/>
    <property type="project" value="TreeGrafter"/>
</dbReference>
<feature type="compositionally biased region" description="Acidic residues" evidence="2">
    <location>
        <begin position="296"/>
        <end position="314"/>
    </location>
</feature>
<dbReference type="PANTHER" id="PTHR15154">
    <property type="entry name" value="HAMARTIN"/>
    <property type="match status" value="1"/>
</dbReference>
<dbReference type="GO" id="GO:0032007">
    <property type="term" value="P:negative regulation of TOR signaling"/>
    <property type="evidence" value="ECO:0007669"/>
    <property type="project" value="TreeGrafter"/>
</dbReference>
<reference evidence="3 4" key="1">
    <citation type="journal article" date="2020" name="ISME J.">
        <title>Uncovering the hidden diversity of litter-decomposition mechanisms in mushroom-forming fungi.</title>
        <authorList>
            <person name="Floudas D."/>
            <person name="Bentzer J."/>
            <person name="Ahren D."/>
            <person name="Johansson T."/>
            <person name="Persson P."/>
            <person name="Tunlid A."/>
        </authorList>
    </citation>
    <scope>NUCLEOTIDE SEQUENCE [LARGE SCALE GENOMIC DNA]</scope>
    <source>
        <strain evidence="3 4">CBS 406.79</strain>
    </source>
</reference>
<evidence type="ECO:0000256" key="1">
    <source>
        <dbReference type="SAM" id="Coils"/>
    </source>
</evidence>
<gene>
    <name evidence="3" type="ORF">D9757_001967</name>
</gene>
<dbReference type="GO" id="GO:0051726">
    <property type="term" value="P:regulation of cell cycle"/>
    <property type="evidence" value="ECO:0007669"/>
    <property type="project" value="TreeGrafter"/>
</dbReference>
<dbReference type="EMBL" id="JAACJN010000010">
    <property type="protein sequence ID" value="KAF5391254.1"/>
    <property type="molecule type" value="Genomic_DNA"/>
</dbReference>
<comment type="caution">
    <text evidence="3">The sequence shown here is derived from an EMBL/GenBank/DDBJ whole genome shotgun (WGS) entry which is preliminary data.</text>
</comment>
<evidence type="ECO:0000256" key="2">
    <source>
        <dbReference type="SAM" id="MobiDB-lite"/>
    </source>
</evidence>
<feature type="coiled-coil region" evidence="1">
    <location>
        <begin position="663"/>
        <end position="757"/>
    </location>
</feature>
<organism evidence="3 4">
    <name type="scientific">Collybiopsis confluens</name>
    <dbReference type="NCBI Taxonomy" id="2823264"/>
    <lineage>
        <taxon>Eukaryota</taxon>
        <taxon>Fungi</taxon>
        <taxon>Dikarya</taxon>
        <taxon>Basidiomycota</taxon>
        <taxon>Agaricomycotina</taxon>
        <taxon>Agaricomycetes</taxon>
        <taxon>Agaricomycetidae</taxon>
        <taxon>Agaricales</taxon>
        <taxon>Marasmiineae</taxon>
        <taxon>Omphalotaceae</taxon>
        <taxon>Collybiopsis</taxon>
    </lineage>
</organism>
<feature type="coiled-coil region" evidence="1">
    <location>
        <begin position="806"/>
        <end position="909"/>
    </location>
</feature>
<feature type="region of interest" description="Disordered" evidence="2">
    <location>
        <begin position="471"/>
        <end position="502"/>
    </location>
</feature>
<feature type="compositionally biased region" description="Low complexity" evidence="2">
    <location>
        <begin position="584"/>
        <end position="606"/>
    </location>
</feature>
<evidence type="ECO:0000313" key="4">
    <source>
        <dbReference type="Proteomes" id="UP000518752"/>
    </source>
</evidence>
<sequence>MMTSINDLGRQLRHIFIEAPEAISLAELLSLVENLASSGPLHDDQAFSTQLELELSTIHSEFLDHSVLYHAQVLLAVLYHLRERLTPSTIITFWFDIVLRPALRTEKLATVSVGHAKELILCAMRERTEEESQYREKINEFRTRLFDLYLLDTLNEGSQDDLLEWTELDVAQREKKAFWKDNLEDILLKFADMCPDALLTSLCTHFLVPSSRLQLLLFLNKFITSDFEPSPAFVFILLQSLLYDVSTTTLSVALTILAKLLPALAVRYPLELKRMIPQLFTVFVRTLCWTGREQNPDESDREDEADDSVEGDFEEGSKNTWSLRPEILHSWERLDSSFKFFPLHSSLSSQAGRLFTYLYYLFPCNLLGFLRDPVKYLTEWEADWECPYIGGWAEILELAEIRTKSEYLIRGHICHPLLIWQTTEDELSTSSEVNSAGVFWEDYDVARIASEAMSLDLRYMNIALRERHRKKEPSISIDTPGQEAASNTIHEESRPRPSTLQKEIRRNGTQINTPRLSLQQMITTSVLLKSNMDIKLDGELEPWAKKEMFESSFFTVSWSGQNIAQNLGVDYSSNNHGSESVFEPDSPTPSSRSPTPTHTVHSSSETNPGLKSITPHEVSIPSLAMSALQREILILRTELHFQLWLSRENVKHIGRLYQDRVVNRNAEKERQGLYNKLRTYRSQVVRLETELQEAKGLAVTARQKHVDWSSELQGKLRDLREEKRRWVELEAGLRSGKRDVEAQLQAQTQLLSSANAEVFRLQTSIKENQHKIDRLKDYESQIEQGKKMWRIWDTDFEKFQRRGAEIDMMRASRKQMEIRVESLEKIAEEMERQVRLYRGQAQVLESQLSRVKQSQSDPPSRPHLTHALAALTAEKGSLMKANEALEEKNTELREVVEELEVMCEELRGKVRQGGLVYSNEEQRH</sequence>
<feature type="compositionally biased region" description="Polar residues" evidence="2">
    <location>
        <begin position="569"/>
        <end position="578"/>
    </location>
</feature>
<keyword evidence="4" id="KW-1185">Reference proteome</keyword>
<feature type="region of interest" description="Disordered" evidence="2">
    <location>
        <begin position="569"/>
        <end position="614"/>
    </location>
</feature>
<accession>A0A8H5MEU3</accession>
<feature type="compositionally biased region" description="Polar residues" evidence="2">
    <location>
        <begin position="476"/>
        <end position="488"/>
    </location>
</feature>
<dbReference type="InterPro" id="IPR007483">
    <property type="entry name" value="Hamartin"/>
</dbReference>
<dbReference type="AlphaFoldDB" id="A0A8H5MEU3"/>